<dbReference type="AlphaFoldDB" id="A0A1B2HAJ8"/>
<dbReference type="InterPro" id="IPR050736">
    <property type="entry name" value="Sensor_HK_Regulatory"/>
</dbReference>
<keyword evidence="5" id="KW-0902">Two-component regulatory system</keyword>
<sequence length="127" mass="13399">MRAPERTVSLSLPGAPVVVRADDGKVRQVLTNLLDNALTHTPSGSPLEVRLSDFGFEVADHGPGLAADQAARVFERFYRADSARGRDSGRTGLGLAIVAALVAAHGWRVEVDTAPGEGAVFRVLLTP</sequence>
<proteinExistence type="predicted"/>
<dbReference type="GO" id="GO:0004673">
    <property type="term" value="F:protein histidine kinase activity"/>
    <property type="evidence" value="ECO:0007669"/>
    <property type="project" value="UniProtKB-EC"/>
</dbReference>
<feature type="domain" description="Histidine kinase" evidence="6">
    <location>
        <begin position="1"/>
        <end position="127"/>
    </location>
</feature>
<dbReference type="InterPro" id="IPR004358">
    <property type="entry name" value="Sig_transdc_His_kin-like_C"/>
</dbReference>
<name>A0A1B2HAJ8_9PSEU</name>
<evidence type="ECO:0000256" key="2">
    <source>
        <dbReference type="ARBA" id="ARBA00012438"/>
    </source>
</evidence>
<gene>
    <name evidence="7" type="ORF">BBK82_00250</name>
</gene>
<dbReference type="EMBL" id="CP016793">
    <property type="protein sequence ID" value="ANZ34741.1"/>
    <property type="molecule type" value="Genomic_DNA"/>
</dbReference>
<protein>
    <recommendedName>
        <fullName evidence="2">histidine kinase</fullName>
        <ecNumber evidence="2">2.7.13.3</ecNumber>
    </recommendedName>
</protein>
<evidence type="ECO:0000256" key="1">
    <source>
        <dbReference type="ARBA" id="ARBA00000085"/>
    </source>
</evidence>
<dbReference type="SUPFAM" id="SSF55874">
    <property type="entry name" value="ATPase domain of HSP90 chaperone/DNA topoisomerase II/histidine kinase"/>
    <property type="match status" value="1"/>
</dbReference>
<dbReference type="PANTHER" id="PTHR43711">
    <property type="entry name" value="TWO-COMPONENT HISTIDINE KINASE"/>
    <property type="match status" value="1"/>
</dbReference>
<dbReference type="InterPro" id="IPR005467">
    <property type="entry name" value="His_kinase_dom"/>
</dbReference>
<dbReference type="InterPro" id="IPR036890">
    <property type="entry name" value="HATPase_C_sf"/>
</dbReference>
<keyword evidence="4" id="KW-0418">Kinase</keyword>
<evidence type="ECO:0000259" key="6">
    <source>
        <dbReference type="PROSITE" id="PS50109"/>
    </source>
</evidence>
<accession>A0A1B2HAJ8</accession>
<evidence type="ECO:0000313" key="8">
    <source>
        <dbReference type="Proteomes" id="UP000093053"/>
    </source>
</evidence>
<keyword evidence="3" id="KW-0808">Transferase</keyword>
<evidence type="ECO:0000256" key="3">
    <source>
        <dbReference type="ARBA" id="ARBA00022679"/>
    </source>
</evidence>
<dbReference type="GO" id="GO:0000160">
    <property type="term" value="P:phosphorelay signal transduction system"/>
    <property type="evidence" value="ECO:0007669"/>
    <property type="project" value="UniProtKB-KW"/>
</dbReference>
<dbReference type="PROSITE" id="PS50109">
    <property type="entry name" value="HIS_KIN"/>
    <property type="match status" value="1"/>
</dbReference>
<dbReference type="RefSeq" id="WP_065913161.1">
    <property type="nucleotide sequence ID" value="NZ_CP016793.1"/>
</dbReference>
<dbReference type="PANTHER" id="PTHR43711:SF1">
    <property type="entry name" value="HISTIDINE KINASE 1"/>
    <property type="match status" value="1"/>
</dbReference>
<keyword evidence="8" id="KW-1185">Reference proteome</keyword>
<organism evidence="7 8">
    <name type="scientific">Lentzea guizhouensis</name>
    <dbReference type="NCBI Taxonomy" id="1586287"/>
    <lineage>
        <taxon>Bacteria</taxon>
        <taxon>Bacillati</taxon>
        <taxon>Actinomycetota</taxon>
        <taxon>Actinomycetes</taxon>
        <taxon>Pseudonocardiales</taxon>
        <taxon>Pseudonocardiaceae</taxon>
        <taxon>Lentzea</taxon>
    </lineage>
</organism>
<dbReference type="CDD" id="cd00075">
    <property type="entry name" value="HATPase"/>
    <property type="match status" value="1"/>
</dbReference>
<evidence type="ECO:0000256" key="4">
    <source>
        <dbReference type="ARBA" id="ARBA00022777"/>
    </source>
</evidence>
<evidence type="ECO:0000256" key="5">
    <source>
        <dbReference type="ARBA" id="ARBA00023012"/>
    </source>
</evidence>
<evidence type="ECO:0000313" key="7">
    <source>
        <dbReference type="EMBL" id="ANZ34741.1"/>
    </source>
</evidence>
<dbReference type="Gene3D" id="3.30.565.10">
    <property type="entry name" value="Histidine kinase-like ATPase, C-terminal domain"/>
    <property type="match status" value="1"/>
</dbReference>
<dbReference type="EC" id="2.7.13.3" evidence="2"/>
<dbReference type="Proteomes" id="UP000093053">
    <property type="component" value="Chromosome"/>
</dbReference>
<comment type="catalytic activity">
    <reaction evidence="1">
        <text>ATP + protein L-histidine = ADP + protein N-phospho-L-histidine.</text>
        <dbReference type="EC" id="2.7.13.3"/>
    </reaction>
</comment>
<dbReference type="InterPro" id="IPR003594">
    <property type="entry name" value="HATPase_dom"/>
</dbReference>
<dbReference type="SMART" id="SM00387">
    <property type="entry name" value="HATPase_c"/>
    <property type="match status" value="1"/>
</dbReference>
<reference evidence="7 8" key="1">
    <citation type="submission" date="2016-07" db="EMBL/GenBank/DDBJ databases">
        <title>Complete genome sequence of the Lentzea guizhouensis DHS C013.</title>
        <authorList>
            <person name="Cao C."/>
        </authorList>
    </citation>
    <scope>NUCLEOTIDE SEQUENCE [LARGE SCALE GENOMIC DNA]</scope>
    <source>
        <strain evidence="7 8">DHS C013</strain>
    </source>
</reference>
<dbReference type="KEGG" id="led:BBK82_00250"/>
<dbReference type="Pfam" id="PF02518">
    <property type="entry name" value="HATPase_c"/>
    <property type="match status" value="1"/>
</dbReference>
<dbReference type="STRING" id="1586287.BBK82_00250"/>
<dbReference type="PRINTS" id="PR00344">
    <property type="entry name" value="BCTRLSENSOR"/>
</dbReference>